<accession>A0A137PFT4</accession>
<dbReference type="AlphaFoldDB" id="A0A137PFT4"/>
<evidence type="ECO:0000313" key="2">
    <source>
        <dbReference type="Proteomes" id="UP000070444"/>
    </source>
</evidence>
<name>A0A137PFT4_CONC2</name>
<keyword evidence="2" id="KW-1185">Reference proteome</keyword>
<organism evidence="1 2">
    <name type="scientific">Conidiobolus coronatus (strain ATCC 28846 / CBS 209.66 / NRRL 28638)</name>
    <name type="common">Delacroixia coronata</name>
    <dbReference type="NCBI Taxonomy" id="796925"/>
    <lineage>
        <taxon>Eukaryota</taxon>
        <taxon>Fungi</taxon>
        <taxon>Fungi incertae sedis</taxon>
        <taxon>Zoopagomycota</taxon>
        <taxon>Entomophthoromycotina</taxon>
        <taxon>Entomophthoromycetes</taxon>
        <taxon>Entomophthorales</taxon>
        <taxon>Ancylistaceae</taxon>
        <taxon>Conidiobolus</taxon>
    </lineage>
</organism>
<evidence type="ECO:0000313" key="1">
    <source>
        <dbReference type="EMBL" id="KXN73866.1"/>
    </source>
</evidence>
<gene>
    <name evidence="1" type="ORF">CONCODRAFT_67933</name>
</gene>
<reference evidence="1 2" key="1">
    <citation type="journal article" date="2015" name="Genome Biol. Evol.">
        <title>Phylogenomic analyses indicate that early fungi evolved digesting cell walls of algal ancestors of land plants.</title>
        <authorList>
            <person name="Chang Y."/>
            <person name="Wang S."/>
            <person name="Sekimoto S."/>
            <person name="Aerts A.L."/>
            <person name="Choi C."/>
            <person name="Clum A."/>
            <person name="LaButti K.M."/>
            <person name="Lindquist E.A."/>
            <person name="Yee Ngan C."/>
            <person name="Ohm R.A."/>
            <person name="Salamov A.A."/>
            <person name="Grigoriev I.V."/>
            <person name="Spatafora J.W."/>
            <person name="Berbee M.L."/>
        </authorList>
    </citation>
    <scope>NUCLEOTIDE SEQUENCE [LARGE SCALE GENOMIC DNA]</scope>
    <source>
        <strain evidence="1 2">NRRL 28638</strain>
    </source>
</reference>
<protein>
    <submittedName>
        <fullName evidence="1">Uncharacterized protein</fullName>
    </submittedName>
</protein>
<dbReference type="Proteomes" id="UP000070444">
    <property type="component" value="Unassembled WGS sequence"/>
</dbReference>
<sequence length="116" mass="13909">MDLPTHKKHKSQTRQLKNYRDKLEKYEVFKSIWNKTFESQIEMIKKLIENLENLLKLSSEFLDKIDEIRPNIIYQNTELNDIEQMPQVSQNSDYTTDELNKSNWNASYDLAEKTHA</sequence>
<dbReference type="EMBL" id="KQ964430">
    <property type="protein sequence ID" value="KXN73866.1"/>
    <property type="molecule type" value="Genomic_DNA"/>
</dbReference>
<proteinExistence type="predicted"/>